<sequence length="120" mass="13926">METVQALTIVQEAQVPRYRLPVISEHYLAENGRGKSRPQLSSSEPPLEQERNLPLAIHALLKRRKEGFKSPSTKVNDWITITCQSPEWAADNTRSDYWITFQHFPPHFHNTLFFSPARQI</sequence>
<proteinExistence type="predicted"/>
<dbReference type="EMBL" id="JAAGNN010000012">
    <property type="protein sequence ID" value="KAF4082393.1"/>
    <property type="molecule type" value="Genomic_DNA"/>
</dbReference>
<protein>
    <submittedName>
        <fullName evidence="2">Uncharacterized protein</fullName>
    </submittedName>
</protein>
<dbReference type="AlphaFoldDB" id="A0A7J6AHU1"/>
<gene>
    <name evidence="2" type="ORF">AMELA_G00151060</name>
</gene>
<name>A0A7J6AHU1_AMEME</name>
<evidence type="ECO:0000256" key="1">
    <source>
        <dbReference type="SAM" id="MobiDB-lite"/>
    </source>
</evidence>
<accession>A0A7J6AHU1</accession>
<comment type="caution">
    <text evidence="2">The sequence shown here is derived from an EMBL/GenBank/DDBJ whole genome shotgun (WGS) entry which is preliminary data.</text>
</comment>
<dbReference type="Proteomes" id="UP000593565">
    <property type="component" value="Unassembled WGS sequence"/>
</dbReference>
<organism evidence="2 3">
    <name type="scientific">Ameiurus melas</name>
    <name type="common">Black bullhead</name>
    <name type="synonym">Silurus melas</name>
    <dbReference type="NCBI Taxonomy" id="219545"/>
    <lineage>
        <taxon>Eukaryota</taxon>
        <taxon>Metazoa</taxon>
        <taxon>Chordata</taxon>
        <taxon>Craniata</taxon>
        <taxon>Vertebrata</taxon>
        <taxon>Euteleostomi</taxon>
        <taxon>Actinopterygii</taxon>
        <taxon>Neopterygii</taxon>
        <taxon>Teleostei</taxon>
        <taxon>Ostariophysi</taxon>
        <taxon>Siluriformes</taxon>
        <taxon>Ictaluridae</taxon>
        <taxon>Ameiurus</taxon>
    </lineage>
</organism>
<feature type="region of interest" description="Disordered" evidence="1">
    <location>
        <begin position="29"/>
        <end position="51"/>
    </location>
</feature>
<keyword evidence="3" id="KW-1185">Reference proteome</keyword>
<evidence type="ECO:0000313" key="2">
    <source>
        <dbReference type="EMBL" id="KAF4082393.1"/>
    </source>
</evidence>
<evidence type="ECO:0000313" key="3">
    <source>
        <dbReference type="Proteomes" id="UP000593565"/>
    </source>
</evidence>
<reference evidence="2 3" key="1">
    <citation type="submission" date="2020-02" db="EMBL/GenBank/DDBJ databases">
        <title>A chromosome-scale genome assembly of the black bullhead catfish (Ameiurus melas).</title>
        <authorList>
            <person name="Wen M."/>
            <person name="Zham M."/>
            <person name="Cabau C."/>
            <person name="Klopp C."/>
            <person name="Donnadieu C."/>
            <person name="Roques C."/>
            <person name="Bouchez O."/>
            <person name="Lampietro C."/>
            <person name="Jouanno E."/>
            <person name="Herpin A."/>
            <person name="Louis A."/>
            <person name="Berthelot C."/>
            <person name="Parey E."/>
            <person name="Roest-Crollius H."/>
            <person name="Braasch I."/>
            <person name="Postlethwait J."/>
            <person name="Robinson-Rechavi M."/>
            <person name="Echchiki A."/>
            <person name="Begum T."/>
            <person name="Montfort J."/>
            <person name="Schartl M."/>
            <person name="Bobe J."/>
            <person name="Guiguen Y."/>
        </authorList>
    </citation>
    <scope>NUCLEOTIDE SEQUENCE [LARGE SCALE GENOMIC DNA]</scope>
    <source>
        <strain evidence="2">M_S1</strain>
        <tissue evidence="2">Blood</tissue>
    </source>
</reference>